<dbReference type="RefSeq" id="XP_024501831.1">
    <property type="nucleotide sequence ID" value="XM_024647788.1"/>
</dbReference>
<dbReference type="GO" id="GO:0070765">
    <property type="term" value="C:gamma-secretase complex"/>
    <property type="evidence" value="ECO:0007669"/>
    <property type="project" value="TreeGrafter"/>
</dbReference>
<evidence type="ECO:0000313" key="9">
    <source>
        <dbReference type="EMBL" id="CEF62629.1"/>
    </source>
</evidence>
<accession>A0A090L565</accession>
<keyword evidence="7 8" id="KW-0472">Membrane</keyword>
<organism evidence="9">
    <name type="scientific">Strongyloides ratti</name>
    <name type="common">Parasitic roundworm</name>
    <dbReference type="NCBI Taxonomy" id="34506"/>
    <lineage>
        <taxon>Eukaryota</taxon>
        <taxon>Metazoa</taxon>
        <taxon>Ecdysozoa</taxon>
        <taxon>Nematoda</taxon>
        <taxon>Chromadorea</taxon>
        <taxon>Rhabditida</taxon>
        <taxon>Tylenchina</taxon>
        <taxon>Panagrolaimomorpha</taxon>
        <taxon>Strongyloidoidea</taxon>
        <taxon>Strongyloididae</taxon>
        <taxon>Strongyloides</taxon>
    </lineage>
</organism>
<dbReference type="GeneID" id="36374994"/>
<evidence type="ECO:0000256" key="6">
    <source>
        <dbReference type="ARBA" id="ARBA00022989"/>
    </source>
</evidence>
<comment type="subcellular location">
    <subcellularLocation>
        <location evidence="1">Membrane</location>
        <topology evidence="1">Multi-pass membrane protein</topology>
    </subcellularLocation>
</comment>
<comment type="similarity">
    <text evidence="2">Belongs to the PEN-2 family.</text>
</comment>
<dbReference type="EMBL" id="LN609528">
    <property type="protein sequence ID" value="CEF62629.1"/>
    <property type="molecule type" value="Genomic_DNA"/>
</dbReference>
<dbReference type="PANTHER" id="PTHR16318">
    <property type="entry name" value="GAMMA-SECRETASE SUBUNIT PEN-2"/>
    <property type="match status" value="1"/>
</dbReference>
<feature type="transmembrane region" description="Helical" evidence="8">
    <location>
        <begin position="97"/>
        <end position="115"/>
    </location>
</feature>
<reference evidence="9 10" key="1">
    <citation type="submission" date="2014-09" db="EMBL/GenBank/DDBJ databases">
        <authorList>
            <person name="Martin A.A."/>
        </authorList>
    </citation>
    <scope>NUCLEOTIDE SEQUENCE</scope>
    <source>
        <strain evidence="10">ED321</strain>
        <strain evidence="9">ED321 Heterogonic</strain>
    </source>
</reference>
<dbReference type="OrthoDB" id="524898at2759"/>
<dbReference type="InterPro" id="IPR019379">
    <property type="entry name" value="Gamma_Secretase_Asp_P_PEN2"/>
</dbReference>
<keyword evidence="4 8" id="KW-0812">Transmembrane</keyword>
<protein>
    <recommendedName>
        <fullName evidence="3">Gamma-secretase subunit PEN-2</fullName>
    </recommendedName>
</protein>
<sequence length="135" mass="16222">MTNTRTSQESENIRNRGHISGENTIERVVHAANIHPEHSHKSMDKKLDECKKYFKFGFFLLPCIWLIVIITLFHEYRNKNSMYEKKEEVRKYFQRSLIGFIIYVIIFICWLSFYINAYRNDAEWAYKIGAVYAIK</sequence>
<proteinExistence type="inferred from homology"/>
<evidence type="ECO:0000256" key="2">
    <source>
        <dbReference type="ARBA" id="ARBA00009607"/>
    </source>
</evidence>
<keyword evidence="9" id="KW-0645">Protease</keyword>
<evidence type="ECO:0000256" key="4">
    <source>
        <dbReference type="ARBA" id="ARBA00022692"/>
    </source>
</evidence>
<reference evidence="11" key="2">
    <citation type="submission" date="2020-12" db="UniProtKB">
        <authorList>
            <consortium name="WormBaseParasite"/>
        </authorList>
    </citation>
    <scope>IDENTIFICATION</scope>
</reference>
<keyword evidence="6 8" id="KW-1133">Transmembrane helix</keyword>
<gene>
    <name evidence="9 11 12" type="ORF">SRAE_1000089900</name>
</gene>
<evidence type="ECO:0000256" key="8">
    <source>
        <dbReference type="SAM" id="Phobius"/>
    </source>
</evidence>
<dbReference type="AlphaFoldDB" id="A0A090L565"/>
<dbReference type="Proteomes" id="UP000035682">
    <property type="component" value="Unplaced"/>
</dbReference>
<dbReference type="GO" id="GO:0007219">
    <property type="term" value="P:Notch signaling pathway"/>
    <property type="evidence" value="ECO:0007669"/>
    <property type="project" value="UniProtKB-KW"/>
</dbReference>
<dbReference type="WormBase" id="SRAE_1000089900">
    <property type="protein sequence ID" value="SRP06328"/>
    <property type="gene ID" value="WBGene00257499"/>
</dbReference>
<name>A0A090L565_STRRB</name>
<evidence type="ECO:0000256" key="3">
    <source>
        <dbReference type="ARBA" id="ARBA00018306"/>
    </source>
</evidence>
<evidence type="ECO:0000256" key="1">
    <source>
        <dbReference type="ARBA" id="ARBA00004141"/>
    </source>
</evidence>
<keyword evidence="5" id="KW-0914">Notch signaling pathway</keyword>
<dbReference type="CTD" id="36374994"/>
<evidence type="ECO:0000313" key="12">
    <source>
        <dbReference type="WormBase" id="SRAE_1000089900"/>
    </source>
</evidence>
<dbReference type="GO" id="GO:0006508">
    <property type="term" value="P:proteolysis"/>
    <property type="evidence" value="ECO:0007669"/>
    <property type="project" value="UniProtKB-KW"/>
</dbReference>
<dbReference type="WBParaSite" id="SRAE_1000089900.1">
    <property type="protein sequence ID" value="SRAE_1000089900.1"/>
    <property type="gene ID" value="WBGene00257499"/>
</dbReference>
<keyword evidence="10" id="KW-1185">Reference proteome</keyword>
<dbReference type="STRING" id="34506.A0A090L565"/>
<feature type="transmembrane region" description="Helical" evidence="8">
    <location>
        <begin position="53"/>
        <end position="76"/>
    </location>
</feature>
<dbReference type="PANTHER" id="PTHR16318:SF0">
    <property type="entry name" value="GAMMA-SECRETASE SUBUNIT PEN-2"/>
    <property type="match status" value="1"/>
</dbReference>
<evidence type="ECO:0000256" key="7">
    <source>
        <dbReference type="ARBA" id="ARBA00023136"/>
    </source>
</evidence>
<evidence type="ECO:0000313" key="11">
    <source>
        <dbReference type="WBParaSite" id="SRAE_1000089900.1"/>
    </source>
</evidence>
<evidence type="ECO:0000313" key="10">
    <source>
        <dbReference type="Proteomes" id="UP000035682"/>
    </source>
</evidence>
<evidence type="ECO:0000256" key="5">
    <source>
        <dbReference type="ARBA" id="ARBA00022976"/>
    </source>
</evidence>
<keyword evidence="9" id="KW-0378">Hydrolase</keyword>
<dbReference type="GO" id="GO:0008233">
    <property type="term" value="F:peptidase activity"/>
    <property type="evidence" value="ECO:0007669"/>
    <property type="project" value="UniProtKB-KW"/>
</dbReference>
<dbReference type="Pfam" id="PF10251">
    <property type="entry name" value="PEN-2"/>
    <property type="match status" value="1"/>
</dbReference>